<dbReference type="Pfam" id="PF00067">
    <property type="entry name" value="p450"/>
    <property type="match status" value="1"/>
</dbReference>
<dbReference type="SUPFAM" id="SSF48264">
    <property type="entry name" value="Cytochrome P450"/>
    <property type="match status" value="1"/>
</dbReference>
<dbReference type="PRINTS" id="PR00385">
    <property type="entry name" value="P450"/>
</dbReference>
<comment type="similarity">
    <text evidence="1 2">Belongs to the cytochrome P450 family.</text>
</comment>
<protein>
    <submittedName>
        <fullName evidence="4">Cytochrome P450</fullName>
    </submittedName>
</protein>
<name>A0ABN3TAV0_9ACTN</name>
<dbReference type="InterPro" id="IPR017972">
    <property type="entry name" value="Cyt_P450_CS"/>
</dbReference>
<evidence type="ECO:0000256" key="2">
    <source>
        <dbReference type="RuleBase" id="RU000461"/>
    </source>
</evidence>
<evidence type="ECO:0000256" key="1">
    <source>
        <dbReference type="ARBA" id="ARBA00010617"/>
    </source>
</evidence>
<keyword evidence="2" id="KW-0560">Oxidoreductase</keyword>
<dbReference type="PROSITE" id="PS00086">
    <property type="entry name" value="CYTOCHROME_P450"/>
    <property type="match status" value="1"/>
</dbReference>
<gene>
    <name evidence="4" type="ORF">GCM10010310_63050</name>
</gene>
<dbReference type="PANTHER" id="PTHR46696:SF1">
    <property type="entry name" value="CYTOCHROME P450 YJIB-RELATED"/>
    <property type="match status" value="1"/>
</dbReference>
<dbReference type="RefSeq" id="WP_319123561.1">
    <property type="nucleotide sequence ID" value="NZ_BAAASK010000026.1"/>
</dbReference>
<sequence length="412" mass="45735">MTTQAEPDPTAELPAFPQERSARCPFDPPAAYRDWRQTAGLRKARLWDGSQVWMVTRYEDIRTALRDPRVSADVRHPGFPRVAPGSRIPGPEDEVGFARTDDPRHAEHRRMLTRFFTVKSTESMRQDIEDVVSGNLDRMTAHGRSADLVAEFALPVPSEVIARLLDVPYEDHVFFQENARKLFDLTLSAAEVRAASQALAAYLLQHLERKEREPGDDLLSRLVTERIATGELTRRQAVPMAMALLVAGHETTATMIALGTLDLLRHPDQLALVRDTDDPRVVAGAVEEILRHLTIADNVIVRVAGEDLTIGGQLVRAGEGLVFSLPSGNRDEAFLGPDADALDVRRPATGHLAFGYGPHQCLGQNLARVELQIALPALLRRLPTLRLAIPFEDVAFRRDAALYGLNELPVTW</sequence>
<feature type="region of interest" description="Disordered" evidence="3">
    <location>
        <begin position="1"/>
        <end position="28"/>
    </location>
</feature>
<evidence type="ECO:0000313" key="5">
    <source>
        <dbReference type="Proteomes" id="UP001499989"/>
    </source>
</evidence>
<dbReference type="PRINTS" id="PR00359">
    <property type="entry name" value="BP450"/>
</dbReference>
<dbReference type="CDD" id="cd11030">
    <property type="entry name" value="CYP105-like"/>
    <property type="match status" value="1"/>
</dbReference>
<reference evidence="4 5" key="1">
    <citation type="journal article" date="2019" name="Int. J. Syst. Evol. Microbiol.">
        <title>The Global Catalogue of Microorganisms (GCM) 10K type strain sequencing project: providing services to taxonomists for standard genome sequencing and annotation.</title>
        <authorList>
            <consortium name="The Broad Institute Genomics Platform"/>
            <consortium name="The Broad Institute Genome Sequencing Center for Infectious Disease"/>
            <person name="Wu L."/>
            <person name="Ma J."/>
        </authorList>
    </citation>
    <scope>NUCLEOTIDE SEQUENCE [LARGE SCALE GENOMIC DNA]</scope>
    <source>
        <strain evidence="4 5">JCM 4531</strain>
    </source>
</reference>
<evidence type="ECO:0000256" key="3">
    <source>
        <dbReference type="SAM" id="MobiDB-lite"/>
    </source>
</evidence>
<dbReference type="InterPro" id="IPR036396">
    <property type="entry name" value="Cyt_P450_sf"/>
</dbReference>
<dbReference type="Proteomes" id="UP001499989">
    <property type="component" value="Unassembled WGS sequence"/>
</dbReference>
<organism evidence="4 5">
    <name type="scientific">Streptomyces violaceolatus</name>
    <dbReference type="NCBI Taxonomy" id="67378"/>
    <lineage>
        <taxon>Bacteria</taxon>
        <taxon>Bacillati</taxon>
        <taxon>Actinomycetota</taxon>
        <taxon>Actinomycetes</taxon>
        <taxon>Kitasatosporales</taxon>
        <taxon>Streptomycetaceae</taxon>
        <taxon>Streptomyces</taxon>
        <taxon>Streptomyces violaceoruber group</taxon>
    </lineage>
</organism>
<keyword evidence="2" id="KW-0408">Iron</keyword>
<dbReference type="InterPro" id="IPR002397">
    <property type="entry name" value="Cyt_P450_B"/>
</dbReference>
<comment type="caution">
    <text evidence="4">The sequence shown here is derived from an EMBL/GenBank/DDBJ whole genome shotgun (WGS) entry which is preliminary data.</text>
</comment>
<feature type="region of interest" description="Disordered" evidence="3">
    <location>
        <begin position="76"/>
        <end position="95"/>
    </location>
</feature>
<keyword evidence="2" id="KW-0503">Monooxygenase</keyword>
<accession>A0ABN3TAV0</accession>
<keyword evidence="2" id="KW-0349">Heme</keyword>
<evidence type="ECO:0000313" key="4">
    <source>
        <dbReference type="EMBL" id="GAA2698017.1"/>
    </source>
</evidence>
<dbReference type="Gene3D" id="1.10.630.10">
    <property type="entry name" value="Cytochrome P450"/>
    <property type="match status" value="1"/>
</dbReference>
<dbReference type="EMBL" id="BAAASK010000026">
    <property type="protein sequence ID" value="GAA2698017.1"/>
    <property type="molecule type" value="Genomic_DNA"/>
</dbReference>
<keyword evidence="2" id="KW-0479">Metal-binding</keyword>
<dbReference type="InterPro" id="IPR001128">
    <property type="entry name" value="Cyt_P450"/>
</dbReference>
<keyword evidence="5" id="KW-1185">Reference proteome</keyword>
<dbReference type="PANTHER" id="PTHR46696">
    <property type="entry name" value="P450, PUTATIVE (EUROFUNG)-RELATED"/>
    <property type="match status" value="1"/>
</dbReference>
<proteinExistence type="inferred from homology"/>